<evidence type="ECO:0000256" key="8">
    <source>
        <dbReference type="SAM" id="Phobius"/>
    </source>
</evidence>
<evidence type="ECO:0000256" key="6">
    <source>
        <dbReference type="ARBA" id="ARBA00023136"/>
    </source>
</evidence>
<sequence>MIAVPLLILLLVLPPSQSLTSTLLPKRSTCLYTELDVNSILTTSLFITSQSDLSCTLKIDGPITENWGDSVKDIIKSEKTLPGASGSSARKLPKNSKYEVILKESVDMSAIADVEDAMSESRIRKGAADDLDSTYLYSFAAKFKGTYRVCAVNDVSPWTSKTVELDLRVKREKEQLDPNGHVMEREDFDENVADPTLATSKHSKDMLKTLSGLKHKMDSMDKKQKTERHRLELHSGLNEKSHSRMVIGALFETVLFIGLMGGQIWILKYWFEGRGLPQYGGGGYGGYGGGGGSEWGV</sequence>
<comment type="similarity">
    <text evidence="2 7">Belongs to the EMP24/GP25L family.</text>
</comment>
<feature type="signal peptide" evidence="9">
    <location>
        <begin position="1"/>
        <end position="18"/>
    </location>
</feature>
<evidence type="ECO:0000256" key="2">
    <source>
        <dbReference type="ARBA" id="ARBA00007104"/>
    </source>
</evidence>
<keyword evidence="4 9" id="KW-0732">Signal</keyword>
<dbReference type="InterPro" id="IPR009038">
    <property type="entry name" value="GOLD_dom"/>
</dbReference>
<dbReference type="Pfam" id="PF01105">
    <property type="entry name" value="EMP24_GP25L"/>
    <property type="match status" value="1"/>
</dbReference>
<gene>
    <name evidence="11" type="ORF">TrLO_g15455</name>
</gene>
<feature type="domain" description="GOLD" evidence="10">
    <location>
        <begin position="28"/>
        <end position="169"/>
    </location>
</feature>
<keyword evidence="12" id="KW-1185">Reference proteome</keyword>
<dbReference type="OrthoDB" id="1929172at2759"/>
<comment type="caution">
    <text evidence="11">The sequence shown here is derived from an EMBL/GenBank/DDBJ whole genome shotgun (WGS) entry which is preliminary data.</text>
</comment>
<dbReference type="EMBL" id="BRXW01000074">
    <property type="protein sequence ID" value="GMI04478.1"/>
    <property type="molecule type" value="Genomic_DNA"/>
</dbReference>
<evidence type="ECO:0000256" key="5">
    <source>
        <dbReference type="ARBA" id="ARBA00022989"/>
    </source>
</evidence>
<name>A0A9W7F7T9_9STRA</name>
<dbReference type="PROSITE" id="PS50866">
    <property type="entry name" value="GOLD"/>
    <property type="match status" value="1"/>
</dbReference>
<evidence type="ECO:0000256" key="9">
    <source>
        <dbReference type="SAM" id="SignalP"/>
    </source>
</evidence>
<evidence type="ECO:0000256" key="7">
    <source>
        <dbReference type="RuleBase" id="RU003827"/>
    </source>
</evidence>
<dbReference type="GO" id="GO:0016020">
    <property type="term" value="C:membrane"/>
    <property type="evidence" value="ECO:0007669"/>
    <property type="project" value="UniProtKB-SubCell"/>
</dbReference>
<evidence type="ECO:0000313" key="11">
    <source>
        <dbReference type="EMBL" id="GMI04478.1"/>
    </source>
</evidence>
<keyword evidence="6 8" id="KW-0472">Membrane</keyword>
<evidence type="ECO:0000256" key="3">
    <source>
        <dbReference type="ARBA" id="ARBA00022692"/>
    </source>
</evidence>
<evidence type="ECO:0000256" key="4">
    <source>
        <dbReference type="ARBA" id="ARBA00022729"/>
    </source>
</evidence>
<dbReference type="Proteomes" id="UP001165122">
    <property type="component" value="Unassembled WGS sequence"/>
</dbReference>
<reference evidence="12" key="1">
    <citation type="journal article" date="2023" name="Commun. Biol.">
        <title>Genome analysis of Parmales, the sister group of diatoms, reveals the evolutionary specialization of diatoms from phago-mixotrophs to photoautotrophs.</title>
        <authorList>
            <person name="Ban H."/>
            <person name="Sato S."/>
            <person name="Yoshikawa S."/>
            <person name="Yamada K."/>
            <person name="Nakamura Y."/>
            <person name="Ichinomiya M."/>
            <person name="Sato N."/>
            <person name="Blanc-Mathieu R."/>
            <person name="Endo H."/>
            <person name="Kuwata A."/>
            <person name="Ogata H."/>
        </authorList>
    </citation>
    <scope>NUCLEOTIDE SEQUENCE [LARGE SCALE GENOMIC DNA]</scope>
    <source>
        <strain evidence="12">NIES 3700</strain>
    </source>
</reference>
<dbReference type="SMART" id="SM01190">
    <property type="entry name" value="EMP24_GP25L"/>
    <property type="match status" value="1"/>
</dbReference>
<accession>A0A9W7F7T9</accession>
<protein>
    <recommendedName>
        <fullName evidence="10">GOLD domain-containing protein</fullName>
    </recommendedName>
</protein>
<dbReference type="AlphaFoldDB" id="A0A9W7F7T9"/>
<proteinExistence type="inferred from homology"/>
<dbReference type="PANTHER" id="PTHR22811">
    <property type="entry name" value="TRANSMEMBRANE EMP24 DOMAIN-CONTAINING PROTEIN"/>
    <property type="match status" value="1"/>
</dbReference>
<evidence type="ECO:0000313" key="12">
    <source>
        <dbReference type="Proteomes" id="UP001165122"/>
    </source>
</evidence>
<feature type="transmembrane region" description="Helical" evidence="8">
    <location>
        <begin position="245"/>
        <end position="267"/>
    </location>
</feature>
<feature type="chain" id="PRO_5040787465" description="GOLD domain-containing protein" evidence="9">
    <location>
        <begin position="19"/>
        <end position="297"/>
    </location>
</feature>
<keyword evidence="3 7" id="KW-0812">Transmembrane</keyword>
<comment type="subcellular location">
    <subcellularLocation>
        <location evidence="1 7">Membrane</location>
        <topology evidence="1 7">Single-pass type I membrane protein</topology>
    </subcellularLocation>
</comment>
<evidence type="ECO:0000256" key="1">
    <source>
        <dbReference type="ARBA" id="ARBA00004479"/>
    </source>
</evidence>
<evidence type="ECO:0000259" key="10">
    <source>
        <dbReference type="PROSITE" id="PS50866"/>
    </source>
</evidence>
<dbReference type="InterPro" id="IPR015720">
    <property type="entry name" value="Emp24-like"/>
</dbReference>
<keyword evidence="5 8" id="KW-1133">Transmembrane helix</keyword>
<organism evidence="11 12">
    <name type="scientific">Triparma laevis f. longispina</name>
    <dbReference type="NCBI Taxonomy" id="1714387"/>
    <lineage>
        <taxon>Eukaryota</taxon>
        <taxon>Sar</taxon>
        <taxon>Stramenopiles</taxon>
        <taxon>Ochrophyta</taxon>
        <taxon>Bolidophyceae</taxon>
        <taxon>Parmales</taxon>
        <taxon>Triparmaceae</taxon>
        <taxon>Triparma</taxon>
    </lineage>
</organism>